<gene>
    <name evidence="1" type="ORF">C0J50_10079</name>
</gene>
<accession>A0AAD4ZYE3</accession>
<reference evidence="1" key="1">
    <citation type="submission" date="2018-07" db="EMBL/GenBank/DDBJ databases">
        <title>Comparative genomics of catfishes provides insights into carnivory and benthic adaptation.</title>
        <authorList>
            <person name="Zhang Y."/>
            <person name="Wang D."/>
            <person name="Peng Z."/>
            <person name="Zheng S."/>
            <person name="Shao F."/>
            <person name="Tao W."/>
        </authorList>
    </citation>
    <scope>NUCLEOTIDE SEQUENCE</scope>
    <source>
        <strain evidence="1">Chongqing</strain>
    </source>
</reference>
<dbReference type="EMBL" id="MU601092">
    <property type="protein sequence ID" value="KAI5606321.1"/>
    <property type="molecule type" value="Genomic_DNA"/>
</dbReference>
<dbReference type="AlphaFoldDB" id="A0AAD4ZYE3"/>
<dbReference type="Proteomes" id="UP001205998">
    <property type="component" value="Unassembled WGS sequence"/>
</dbReference>
<comment type="caution">
    <text evidence="1">The sequence shown here is derived from an EMBL/GenBank/DDBJ whole genome shotgun (WGS) entry which is preliminary data.</text>
</comment>
<protein>
    <submittedName>
        <fullName evidence="1">Uncharacterized protein</fullName>
    </submittedName>
</protein>
<organism evidence="1 2">
    <name type="scientific">Silurus asotus</name>
    <name type="common">Amur catfish</name>
    <name type="synonym">Parasilurus asotus</name>
    <dbReference type="NCBI Taxonomy" id="30991"/>
    <lineage>
        <taxon>Eukaryota</taxon>
        <taxon>Metazoa</taxon>
        <taxon>Chordata</taxon>
        <taxon>Craniata</taxon>
        <taxon>Vertebrata</taxon>
        <taxon>Euteleostomi</taxon>
        <taxon>Actinopterygii</taxon>
        <taxon>Neopterygii</taxon>
        <taxon>Teleostei</taxon>
        <taxon>Ostariophysi</taxon>
        <taxon>Siluriformes</taxon>
        <taxon>Siluridae</taxon>
        <taxon>Silurus</taxon>
    </lineage>
</organism>
<keyword evidence="2" id="KW-1185">Reference proteome</keyword>
<sequence length="76" mass="8642">MTNVDDHRRSGLLRKLCAPDEGYIMLTFLLTSDDAVPYGNWVETNRNEVHPSTIWRSLFRSGLYGRTAAKNVITLS</sequence>
<proteinExistence type="predicted"/>
<name>A0AAD4ZYE3_SILAS</name>
<evidence type="ECO:0000313" key="1">
    <source>
        <dbReference type="EMBL" id="KAI5606321.1"/>
    </source>
</evidence>
<evidence type="ECO:0000313" key="2">
    <source>
        <dbReference type="Proteomes" id="UP001205998"/>
    </source>
</evidence>